<dbReference type="EMBL" id="HADZ01001421">
    <property type="protein sequence ID" value="SBP65362.1"/>
    <property type="molecule type" value="Transcribed_RNA"/>
</dbReference>
<keyword evidence="2" id="KW-0472">Membrane</keyword>
<organism evidence="3">
    <name type="scientific">Nothobranchius kadleci</name>
    <name type="common">African annual killifish</name>
    <dbReference type="NCBI Taxonomy" id="1051664"/>
    <lineage>
        <taxon>Eukaryota</taxon>
        <taxon>Metazoa</taxon>
        <taxon>Chordata</taxon>
        <taxon>Craniata</taxon>
        <taxon>Vertebrata</taxon>
        <taxon>Euteleostomi</taxon>
        <taxon>Actinopterygii</taxon>
        <taxon>Neopterygii</taxon>
        <taxon>Teleostei</taxon>
        <taxon>Neoteleostei</taxon>
        <taxon>Acanthomorphata</taxon>
        <taxon>Ovalentaria</taxon>
        <taxon>Atherinomorphae</taxon>
        <taxon>Cyprinodontiformes</taxon>
        <taxon>Nothobranchiidae</taxon>
        <taxon>Nothobranchius</taxon>
    </lineage>
</organism>
<name>A0A1A8BCT3_NOTKA</name>
<feature type="transmembrane region" description="Helical" evidence="2">
    <location>
        <begin position="17"/>
        <end position="34"/>
    </location>
</feature>
<feature type="non-terminal residue" evidence="3">
    <location>
        <position position="68"/>
    </location>
</feature>
<reference evidence="3" key="1">
    <citation type="submission" date="2016-05" db="EMBL/GenBank/DDBJ databases">
        <authorList>
            <person name="Lavstsen T."/>
            <person name="Jespersen J.S."/>
        </authorList>
    </citation>
    <scope>NUCLEOTIDE SEQUENCE</scope>
    <source>
        <tissue evidence="3">Brain</tissue>
    </source>
</reference>
<evidence type="ECO:0000256" key="2">
    <source>
        <dbReference type="SAM" id="Phobius"/>
    </source>
</evidence>
<sequence length="68" mass="8210">CFSLNSYRQCMHITERLLYIWDSISFFFFIVCFLENCKTTKKEKKYEKKEKNSSKQSDFSKCRGVDSD</sequence>
<proteinExistence type="predicted"/>
<feature type="non-terminal residue" evidence="3">
    <location>
        <position position="1"/>
    </location>
</feature>
<dbReference type="AlphaFoldDB" id="A0A1A8BCT3"/>
<feature type="region of interest" description="Disordered" evidence="1">
    <location>
        <begin position="41"/>
        <end position="68"/>
    </location>
</feature>
<accession>A0A1A8BCT3</accession>
<protein>
    <submittedName>
        <fullName evidence="3">Uncharacterized protein</fullName>
    </submittedName>
</protein>
<gene>
    <name evidence="3" type="primary">Nfu_g_1_022275</name>
</gene>
<keyword evidence="2" id="KW-1133">Transmembrane helix</keyword>
<evidence type="ECO:0000256" key="1">
    <source>
        <dbReference type="SAM" id="MobiDB-lite"/>
    </source>
</evidence>
<reference evidence="3" key="2">
    <citation type="submission" date="2016-06" db="EMBL/GenBank/DDBJ databases">
        <title>The genome of a short-lived fish provides insights into sex chromosome evolution and the genetic control of aging.</title>
        <authorList>
            <person name="Reichwald K."/>
            <person name="Felder M."/>
            <person name="Petzold A."/>
            <person name="Koch P."/>
            <person name="Groth M."/>
            <person name="Platzer M."/>
        </authorList>
    </citation>
    <scope>NUCLEOTIDE SEQUENCE</scope>
    <source>
        <tissue evidence="3">Brain</tissue>
    </source>
</reference>
<keyword evidence="2" id="KW-0812">Transmembrane</keyword>
<evidence type="ECO:0000313" key="3">
    <source>
        <dbReference type="EMBL" id="SBP65362.1"/>
    </source>
</evidence>